<dbReference type="Pfam" id="PF00589">
    <property type="entry name" value="Phage_integrase"/>
    <property type="match status" value="1"/>
</dbReference>
<dbReference type="GO" id="GO:0009037">
    <property type="term" value="F:tyrosine-based site-specific recombinase activity"/>
    <property type="evidence" value="ECO:0007669"/>
    <property type="project" value="UniProtKB-UniRule"/>
</dbReference>
<dbReference type="InterPro" id="IPR004107">
    <property type="entry name" value="Integrase_SAM-like_N"/>
</dbReference>
<dbReference type="GO" id="GO:0007059">
    <property type="term" value="P:chromosome segregation"/>
    <property type="evidence" value="ECO:0007669"/>
    <property type="project" value="UniProtKB-UniRule"/>
</dbReference>
<dbReference type="SUPFAM" id="SSF56349">
    <property type="entry name" value="DNA breaking-rejoining enzymes"/>
    <property type="match status" value="1"/>
</dbReference>
<keyword evidence="6 11" id="KW-0159">Chromosome partition</keyword>
<dbReference type="HAMAP" id="MF_01808">
    <property type="entry name" value="Recomb_XerC_XerD"/>
    <property type="match status" value="1"/>
</dbReference>
<dbReference type="NCBIfam" id="TIGR02225">
    <property type="entry name" value="recomb_XerD"/>
    <property type="match status" value="1"/>
</dbReference>
<evidence type="ECO:0000256" key="2">
    <source>
        <dbReference type="ARBA" id="ARBA00010450"/>
    </source>
</evidence>
<gene>
    <name evidence="11 14" type="primary">xerD</name>
    <name evidence="14" type="ORF">NEISUBOT_03742</name>
</gene>
<organism evidence="14 15">
    <name type="scientific">Neisseria subflava NJ9703</name>
    <dbReference type="NCBI Taxonomy" id="546268"/>
    <lineage>
        <taxon>Bacteria</taxon>
        <taxon>Pseudomonadati</taxon>
        <taxon>Pseudomonadota</taxon>
        <taxon>Betaproteobacteria</taxon>
        <taxon>Neisseriales</taxon>
        <taxon>Neisseriaceae</taxon>
        <taxon>Neisseria</taxon>
    </lineage>
</organism>
<dbReference type="EMBL" id="ACEO02000002">
    <property type="protein sequence ID" value="EFC52906.1"/>
    <property type="molecule type" value="Genomic_DNA"/>
</dbReference>
<evidence type="ECO:0000256" key="10">
    <source>
        <dbReference type="ARBA" id="ARBA00023306"/>
    </source>
</evidence>
<evidence type="ECO:0000256" key="3">
    <source>
        <dbReference type="ARBA" id="ARBA00015810"/>
    </source>
</evidence>
<dbReference type="CDD" id="cd00798">
    <property type="entry name" value="INT_XerDC_C"/>
    <property type="match status" value="1"/>
</dbReference>
<evidence type="ECO:0000256" key="11">
    <source>
        <dbReference type="HAMAP-Rule" id="MF_01807"/>
    </source>
</evidence>
<protein>
    <recommendedName>
        <fullName evidence="3 11">Tyrosine recombinase XerD</fullName>
    </recommendedName>
</protein>
<feature type="domain" description="Core-binding (CB)" evidence="13">
    <location>
        <begin position="1"/>
        <end position="83"/>
    </location>
</feature>
<sequence length="292" mass="32957">MSMDDLIDKLLESLWLQDRLSYNTLQSYRRDLVKVAARLTEGGQDWLSADEFALSDAVYAEGEKNTSQARALSACKRMYGWLEETGQRADNPTRFLKAPKSERKLPTLITEAQIDALLAEPDVETLHGLRDKALLEVMYATGLRVTEAVKLTLSDIDLHRGSIRTIGKGDKLRLVPLGQEAAYWVERYCNESRPLLLKNKICDEVFVSQKRSGISRQLAWMIVKEYAEAAGIASLSPHGLRHAFATHLVNHGVDLRSVQMMLGHSDINTTQIYTHVANIRLKNMVDEHHSRS</sequence>
<dbReference type="NCBIfam" id="NF001399">
    <property type="entry name" value="PRK00283.1"/>
    <property type="match status" value="1"/>
</dbReference>
<dbReference type="AlphaFoldDB" id="A0A9W5ISH7"/>
<dbReference type="Proteomes" id="UP000004621">
    <property type="component" value="Unassembled WGS sequence"/>
</dbReference>
<evidence type="ECO:0000256" key="9">
    <source>
        <dbReference type="ARBA" id="ARBA00023172"/>
    </source>
</evidence>
<dbReference type="Gene3D" id="1.10.443.10">
    <property type="entry name" value="Intergrase catalytic core"/>
    <property type="match status" value="1"/>
</dbReference>
<dbReference type="PANTHER" id="PTHR30349">
    <property type="entry name" value="PHAGE INTEGRASE-RELATED"/>
    <property type="match status" value="1"/>
</dbReference>
<dbReference type="GO" id="GO:0006313">
    <property type="term" value="P:DNA transposition"/>
    <property type="evidence" value="ECO:0007669"/>
    <property type="project" value="UniProtKB-UniRule"/>
</dbReference>
<keyword evidence="5 11" id="KW-0132">Cell division</keyword>
<dbReference type="InterPro" id="IPR011932">
    <property type="entry name" value="Recomb_XerD"/>
</dbReference>
<evidence type="ECO:0000256" key="6">
    <source>
        <dbReference type="ARBA" id="ARBA00022829"/>
    </source>
</evidence>
<evidence type="ECO:0000256" key="7">
    <source>
        <dbReference type="ARBA" id="ARBA00022908"/>
    </source>
</evidence>
<comment type="subunit">
    <text evidence="11">Forms a cyclic heterotetrameric complex composed of two molecules of XerC and two molecules of XerD.</text>
</comment>
<feature type="active site" description="O-(3'-phospho-DNA)-tyrosine intermediate" evidence="11">
    <location>
        <position position="273"/>
    </location>
</feature>
<dbReference type="PANTHER" id="PTHR30349:SF90">
    <property type="entry name" value="TYROSINE RECOMBINASE XERD"/>
    <property type="match status" value="1"/>
</dbReference>
<dbReference type="GO" id="GO:0005737">
    <property type="term" value="C:cytoplasm"/>
    <property type="evidence" value="ECO:0007669"/>
    <property type="project" value="UniProtKB-SubCell"/>
</dbReference>
<evidence type="ECO:0000256" key="1">
    <source>
        <dbReference type="ARBA" id="ARBA00004496"/>
    </source>
</evidence>
<comment type="subcellular location">
    <subcellularLocation>
        <location evidence="1 11">Cytoplasm</location>
    </subcellularLocation>
</comment>
<dbReference type="InterPro" id="IPR010998">
    <property type="entry name" value="Integrase_recombinase_N"/>
</dbReference>
<dbReference type="PROSITE" id="PS51900">
    <property type="entry name" value="CB"/>
    <property type="match status" value="1"/>
</dbReference>
<dbReference type="InterPro" id="IPR050090">
    <property type="entry name" value="Tyrosine_recombinase_XerCD"/>
</dbReference>
<keyword evidence="10 11" id="KW-0131">Cell cycle</keyword>
<comment type="function">
    <text evidence="11">Site-specific tyrosine recombinase, which acts by catalyzing the cutting and rejoining of the recombining DNA molecules. The XerC-XerD complex is essential to convert dimers of the bacterial chromosome into monomers to permit their segregation at cell division. It also contributes to the segregational stability of plasmids.</text>
</comment>
<evidence type="ECO:0000313" key="14">
    <source>
        <dbReference type="EMBL" id="EFC52906.1"/>
    </source>
</evidence>
<dbReference type="Pfam" id="PF02899">
    <property type="entry name" value="Phage_int_SAM_1"/>
    <property type="match status" value="1"/>
</dbReference>
<evidence type="ECO:0000259" key="12">
    <source>
        <dbReference type="PROSITE" id="PS51898"/>
    </source>
</evidence>
<evidence type="ECO:0000313" key="15">
    <source>
        <dbReference type="Proteomes" id="UP000004621"/>
    </source>
</evidence>
<dbReference type="InterPro" id="IPR002104">
    <property type="entry name" value="Integrase_catalytic"/>
</dbReference>
<keyword evidence="9 11" id="KW-0233">DNA recombination</keyword>
<feature type="active site" evidence="11">
    <location>
        <position position="241"/>
    </location>
</feature>
<reference evidence="14 15" key="1">
    <citation type="submission" date="2010-01" db="EMBL/GenBank/DDBJ databases">
        <authorList>
            <person name="Weinstock G."/>
            <person name="Sodergren E."/>
            <person name="Clifton S."/>
            <person name="Fulton L."/>
            <person name="Fulton B."/>
            <person name="Courtney L."/>
            <person name="Fronick C."/>
            <person name="Harrison M."/>
            <person name="Strong C."/>
            <person name="Farmer C."/>
            <person name="Delahaunty K."/>
            <person name="Markovic C."/>
            <person name="Hall O."/>
            <person name="Minx P."/>
            <person name="Tomlinson C."/>
            <person name="Mitreva M."/>
            <person name="Nelson J."/>
            <person name="Hou S."/>
            <person name="Wollam A."/>
            <person name="Pepin K.H."/>
            <person name="Johnson M."/>
            <person name="Bhonagiri V."/>
            <person name="Nash W.E."/>
            <person name="Warren W."/>
            <person name="Chinwalla A."/>
            <person name="Mardis E.R."/>
            <person name="Wilson R.K."/>
        </authorList>
    </citation>
    <scope>NUCLEOTIDE SEQUENCE [LARGE SCALE GENOMIC DNA]</scope>
    <source>
        <strain evidence="14 15">NJ9703</strain>
    </source>
</reference>
<keyword evidence="7 11" id="KW-0229">DNA integration</keyword>
<feature type="active site" evidence="11">
    <location>
        <position position="144"/>
    </location>
</feature>
<feature type="active site" evidence="11">
    <location>
        <position position="264"/>
    </location>
</feature>
<dbReference type="InterPro" id="IPR013762">
    <property type="entry name" value="Integrase-like_cat_sf"/>
</dbReference>
<feature type="active site" evidence="11">
    <location>
        <position position="238"/>
    </location>
</feature>
<name>A0A9W5ISH7_NEISU</name>
<comment type="caution">
    <text evidence="14">The sequence shown here is derived from an EMBL/GenBank/DDBJ whole genome shotgun (WGS) entry which is preliminary data.</text>
</comment>
<dbReference type="InterPro" id="IPR011010">
    <property type="entry name" value="DNA_brk_join_enz"/>
</dbReference>
<evidence type="ECO:0000256" key="8">
    <source>
        <dbReference type="ARBA" id="ARBA00023125"/>
    </source>
</evidence>
<dbReference type="GO" id="GO:0003677">
    <property type="term" value="F:DNA binding"/>
    <property type="evidence" value="ECO:0007669"/>
    <property type="project" value="UniProtKB-UniRule"/>
</dbReference>
<dbReference type="SUPFAM" id="SSF47823">
    <property type="entry name" value="lambda integrase-like, N-terminal domain"/>
    <property type="match status" value="1"/>
</dbReference>
<dbReference type="RefSeq" id="WP_004519441.1">
    <property type="nucleotide sequence ID" value="NZ_ACEO02000002.1"/>
</dbReference>
<proteinExistence type="inferred from homology"/>
<evidence type="ECO:0000256" key="4">
    <source>
        <dbReference type="ARBA" id="ARBA00022490"/>
    </source>
</evidence>
<dbReference type="GO" id="GO:0051301">
    <property type="term" value="P:cell division"/>
    <property type="evidence" value="ECO:0007669"/>
    <property type="project" value="UniProtKB-KW"/>
</dbReference>
<feature type="active site" evidence="11">
    <location>
        <position position="168"/>
    </location>
</feature>
<dbReference type="InterPro" id="IPR044068">
    <property type="entry name" value="CB"/>
</dbReference>
<keyword evidence="8 11" id="KW-0238">DNA-binding</keyword>
<keyword evidence="4 11" id="KW-0963">Cytoplasm</keyword>
<accession>A0A9W5ISH7</accession>
<feature type="domain" description="Tyr recombinase" evidence="12">
    <location>
        <begin position="104"/>
        <end position="286"/>
    </location>
</feature>
<dbReference type="HAMAP" id="MF_01807">
    <property type="entry name" value="Recomb_XerD"/>
    <property type="match status" value="1"/>
</dbReference>
<evidence type="ECO:0000256" key="5">
    <source>
        <dbReference type="ARBA" id="ARBA00022618"/>
    </source>
</evidence>
<dbReference type="Gene3D" id="1.10.150.130">
    <property type="match status" value="1"/>
</dbReference>
<evidence type="ECO:0000259" key="13">
    <source>
        <dbReference type="PROSITE" id="PS51900"/>
    </source>
</evidence>
<dbReference type="PROSITE" id="PS51898">
    <property type="entry name" value="TYR_RECOMBINASE"/>
    <property type="match status" value="1"/>
</dbReference>
<comment type="similarity">
    <text evidence="2 11">Belongs to the 'phage' integrase family. XerD subfamily.</text>
</comment>
<dbReference type="InterPro" id="IPR023009">
    <property type="entry name" value="Tyrosine_recombinase_XerC/XerD"/>
</dbReference>